<dbReference type="FunFam" id="1.20.140.10:FF:000004">
    <property type="entry name" value="Acyl-CoA dehydrogenase FadE25"/>
    <property type="match status" value="1"/>
</dbReference>
<dbReference type="InterPro" id="IPR037069">
    <property type="entry name" value="AcylCoA_DH/ox_N_sf"/>
</dbReference>
<dbReference type="GO" id="GO:0050660">
    <property type="term" value="F:flavin adenine dinucleotide binding"/>
    <property type="evidence" value="ECO:0007669"/>
    <property type="project" value="InterPro"/>
</dbReference>
<organism evidence="10 11">
    <name type="scientific">Pelosinus propionicus DSM 13327</name>
    <dbReference type="NCBI Taxonomy" id="1123291"/>
    <lineage>
        <taxon>Bacteria</taxon>
        <taxon>Bacillati</taxon>
        <taxon>Bacillota</taxon>
        <taxon>Negativicutes</taxon>
        <taxon>Selenomonadales</taxon>
        <taxon>Sporomusaceae</taxon>
        <taxon>Pelosinus</taxon>
    </lineage>
</organism>
<comment type="similarity">
    <text evidence="2 6">Belongs to the acyl-CoA dehydrogenase family.</text>
</comment>
<dbReference type="FunFam" id="1.10.540.10:FF:000026">
    <property type="entry name" value="Acyl-CoA dehydrogenase medium chain"/>
    <property type="match status" value="1"/>
</dbReference>
<dbReference type="EMBL" id="FOTS01000006">
    <property type="protein sequence ID" value="SFL48044.1"/>
    <property type="molecule type" value="Genomic_DNA"/>
</dbReference>
<keyword evidence="3 6" id="KW-0285">Flavoprotein</keyword>
<evidence type="ECO:0000256" key="2">
    <source>
        <dbReference type="ARBA" id="ARBA00009347"/>
    </source>
</evidence>
<dbReference type="InterPro" id="IPR036250">
    <property type="entry name" value="AcylCo_DH-like_C"/>
</dbReference>
<dbReference type="PROSITE" id="PS00073">
    <property type="entry name" value="ACYL_COA_DH_2"/>
    <property type="match status" value="1"/>
</dbReference>
<dbReference type="Proteomes" id="UP000199520">
    <property type="component" value="Unassembled WGS sequence"/>
</dbReference>
<dbReference type="InterPro" id="IPR009075">
    <property type="entry name" value="AcylCo_DH/oxidase_C"/>
</dbReference>
<dbReference type="InterPro" id="IPR006091">
    <property type="entry name" value="Acyl-CoA_Oxase/DH_mid-dom"/>
</dbReference>
<dbReference type="Gene3D" id="1.10.540.10">
    <property type="entry name" value="Acyl-CoA dehydrogenase/oxidase, N-terminal domain"/>
    <property type="match status" value="1"/>
</dbReference>
<evidence type="ECO:0000256" key="3">
    <source>
        <dbReference type="ARBA" id="ARBA00022630"/>
    </source>
</evidence>
<dbReference type="SUPFAM" id="SSF47203">
    <property type="entry name" value="Acyl-CoA dehydrogenase C-terminal domain-like"/>
    <property type="match status" value="1"/>
</dbReference>
<feature type="domain" description="Acyl-CoA dehydrogenase/oxidase N-terminal" evidence="9">
    <location>
        <begin position="6"/>
        <end position="110"/>
    </location>
</feature>
<evidence type="ECO:0000259" key="7">
    <source>
        <dbReference type="Pfam" id="PF00441"/>
    </source>
</evidence>
<evidence type="ECO:0000259" key="8">
    <source>
        <dbReference type="Pfam" id="PF02770"/>
    </source>
</evidence>
<dbReference type="RefSeq" id="WP_090933283.1">
    <property type="nucleotide sequence ID" value="NZ_FOTS01000006.1"/>
</dbReference>
<comment type="cofactor">
    <cofactor evidence="1 6">
        <name>FAD</name>
        <dbReference type="ChEBI" id="CHEBI:57692"/>
    </cofactor>
</comment>
<protein>
    <submittedName>
        <fullName evidence="10">Acyl-CoA dehydrogenase</fullName>
    </submittedName>
</protein>
<dbReference type="InterPro" id="IPR013786">
    <property type="entry name" value="AcylCoA_DH/ox_N"/>
</dbReference>
<evidence type="ECO:0000256" key="6">
    <source>
        <dbReference type="RuleBase" id="RU362125"/>
    </source>
</evidence>
<proteinExistence type="inferred from homology"/>
<dbReference type="Pfam" id="PF02771">
    <property type="entry name" value="Acyl-CoA_dh_N"/>
    <property type="match status" value="1"/>
</dbReference>
<dbReference type="PANTHER" id="PTHR43884:SF12">
    <property type="entry name" value="ISOVALERYL-COA DEHYDROGENASE, MITOCHONDRIAL-RELATED"/>
    <property type="match status" value="1"/>
</dbReference>
<keyword evidence="5 6" id="KW-0560">Oxidoreductase</keyword>
<dbReference type="GO" id="GO:0003995">
    <property type="term" value="F:acyl-CoA dehydrogenase activity"/>
    <property type="evidence" value="ECO:0007669"/>
    <property type="project" value="InterPro"/>
</dbReference>
<dbReference type="STRING" id="1123291.SAMN04490355_100621"/>
<evidence type="ECO:0000256" key="5">
    <source>
        <dbReference type="ARBA" id="ARBA00023002"/>
    </source>
</evidence>
<dbReference type="PANTHER" id="PTHR43884">
    <property type="entry name" value="ACYL-COA DEHYDROGENASE"/>
    <property type="match status" value="1"/>
</dbReference>
<evidence type="ECO:0000313" key="11">
    <source>
        <dbReference type="Proteomes" id="UP000199520"/>
    </source>
</evidence>
<sequence length="377" mass="40982">MGNILTAEQKELVEMVRNFAIKEVKPHVKELDESGEFPMELLKPAFEMGLHCLEIPEEYGGAGLDYQTTAAVFEELAKVDAGYAISLVTTFVALRSVIMAGNEAQKKLFADMIIPGAFASFCLTEPNSGSDASSMRASAVKDGDEYIINATKCFVTNGGVADVFVVFASTDKSKGVKGISAFIVERSRPGIVVGKHENKMGLRLSNTTDVAFVDVRVPADHLLGKEGTGFTTAMNTLNVSRAFVGTLAVGICQAAIDEAVKYAIERIQFKKPIGQFQAVQMILADMEIQTEAARQLVHHAMILMDDNKPVVKEGSITKAFCGDTVVKVTTDAVQIFGGYGVSKEYPVEKLMRDSKVFQIFEGTNQIQRIVIAKEMLK</sequence>
<dbReference type="Gene3D" id="1.20.140.10">
    <property type="entry name" value="Butyryl-CoA Dehydrogenase, subunit A, domain 3"/>
    <property type="match status" value="1"/>
</dbReference>
<evidence type="ECO:0000256" key="1">
    <source>
        <dbReference type="ARBA" id="ARBA00001974"/>
    </source>
</evidence>
<reference evidence="11" key="1">
    <citation type="submission" date="2016-10" db="EMBL/GenBank/DDBJ databases">
        <authorList>
            <person name="Varghese N."/>
            <person name="Submissions S."/>
        </authorList>
    </citation>
    <scope>NUCLEOTIDE SEQUENCE [LARGE SCALE GENOMIC DNA]</scope>
    <source>
        <strain evidence="11">DSM 13327</strain>
    </source>
</reference>
<dbReference type="OrthoDB" id="9802447at2"/>
<dbReference type="PIRSF" id="PIRSF016578">
    <property type="entry name" value="HsaA"/>
    <property type="match status" value="1"/>
</dbReference>
<keyword evidence="4 6" id="KW-0274">FAD</keyword>
<evidence type="ECO:0000313" key="10">
    <source>
        <dbReference type="EMBL" id="SFL48044.1"/>
    </source>
</evidence>
<evidence type="ECO:0000259" key="9">
    <source>
        <dbReference type="Pfam" id="PF02771"/>
    </source>
</evidence>
<evidence type="ECO:0000256" key="4">
    <source>
        <dbReference type="ARBA" id="ARBA00022827"/>
    </source>
</evidence>
<dbReference type="Pfam" id="PF00441">
    <property type="entry name" value="Acyl-CoA_dh_1"/>
    <property type="match status" value="1"/>
</dbReference>
<gene>
    <name evidence="10" type="ORF">SAMN04490355_100621</name>
</gene>
<dbReference type="Pfam" id="PF02770">
    <property type="entry name" value="Acyl-CoA_dh_M"/>
    <property type="match status" value="1"/>
</dbReference>
<feature type="domain" description="Acyl-CoA dehydrogenase/oxidase C-terminal" evidence="7">
    <location>
        <begin position="227"/>
        <end position="376"/>
    </location>
</feature>
<keyword evidence="11" id="KW-1185">Reference proteome</keyword>
<accession>A0A1I4I1B0</accession>
<dbReference type="FunFam" id="2.40.110.10:FF:000001">
    <property type="entry name" value="Acyl-CoA dehydrogenase, mitochondrial"/>
    <property type="match status" value="1"/>
</dbReference>
<dbReference type="Gene3D" id="2.40.110.10">
    <property type="entry name" value="Butyryl-CoA Dehydrogenase, subunit A, domain 2"/>
    <property type="match status" value="1"/>
</dbReference>
<dbReference type="InterPro" id="IPR046373">
    <property type="entry name" value="Acyl-CoA_Oxase/DH_mid-dom_sf"/>
</dbReference>
<feature type="domain" description="Acyl-CoA oxidase/dehydrogenase middle" evidence="8">
    <location>
        <begin position="120"/>
        <end position="215"/>
    </location>
</feature>
<dbReference type="InterPro" id="IPR006089">
    <property type="entry name" value="Acyl-CoA_DH_CS"/>
</dbReference>
<dbReference type="SUPFAM" id="SSF56645">
    <property type="entry name" value="Acyl-CoA dehydrogenase NM domain-like"/>
    <property type="match status" value="1"/>
</dbReference>
<dbReference type="PROSITE" id="PS00072">
    <property type="entry name" value="ACYL_COA_DH_1"/>
    <property type="match status" value="1"/>
</dbReference>
<dbReference type="InterPro" id="IPR009100">
    <property type="entry name" value="AcylCoA_DH/oxidase_NM_dom_sf"/>
</dbReference>
<name>A0A1I4I1B0_9FIRM</name>
<dbReference type="AlphaFoldDB" id="A0A1I4I1B0"/>